<organism evidence="1 2">
    <name type="scientific">Candidatus Thiomargarita nelsonii</name>
    <dbReference type="NCBI Taxonomy" id="1003181"/>
    <lineage>
        <taxon>Bacteria</taxon>
        <taxon>Pseudomonadati</taxon>
        <taxon>Pseudomonadota</taxon>
        <taxon>Gammaproteobacteria</taxon>
        <taxon>Thiotrichales</taxon>
        <taxon>Thiotrichaceae</taxon>
        <taxon>Thiomargarita</taxon>
    </lineage>
</organism>
<evidence type="ECO:0000313" key="1">
    <source>
        <dbReference type="EMBL" id="KHD11758.1"/>
    </source>
</evidence>
<gene>
    <name evidence="1" type="ORF">PN36_21165</name>
</gene>
<dbReference type="Proteomes" id="UP000030428">
    <property type="component" value="Unassembled WGS sequence"/>
</dbReference>
<dbReference type="SUPFAM" id="SSF81593">
    <property type="entry name" value="Nucleotidyltransferase substrate binding subunit/domain"/>
    <property type="match status" value="1"/>
</dbReference>
<reference evidence="1 2" key="1">
    <citation type="journal article" date="2016" name="Front. Microbiol.">
        <title>Single-Cell (Meta-)Genomics of a Dimorphic Candidatus Thiomargarita nelsonii Reveals Genomic Plasticity.</title>
        <authorList>
            <person name="Flood B.E."/>
            <person name="Fliss P."/>
            <person name="Jones D.S."/>
            <person name="Dick G.J."/>
            <person name="Jain S."/>
            <person name="Kaster A.K."/>
            <person name="Winkel M."/>
            <person name="Mussmann M."/>
            <person name="Bailey J."/>
        </authorList>
    </citation>
    <scope>NUCLEOTIDE SEQUENCE [LARGE SCALE GENOMIC DNA]</scope>
    <source>
        <strain evidence="1">Hydrate Ridge</strain>
    </source>
</reference>
<dbReference type="Gene3D" id="1.20.120.330">
    <property type="entry name" value="Nucleotidyltransferases domain 2"/>
    <property type="match status" value="1"/>
</dbReference>
<comment type="caution">
    <text evidence="1">The sequence shown here is derived from an EMBL/GenBank/DDBJ whole genome shotgun (WGS) entry which is preliminary data.</text>
</comment>
<keyword evidence="2" id="KW-1185">Reference proteome</keyword>
<protein>
    <recommendedName>
        <fullName evidence="3">Nucleotidyltransferase</fullName>
    </recommendedName>
</protein>
<accession>A0A0A6PMB1</accession>
<name>A0A0A6PMB1_9GAMM</name>
<proteinExistence type="predicted"/>
<evidence type="ECO:0000313" key="2">
    <source>
        <dbReference type="Proteomes" id="UP000030428"/>
    </source>
</evidence>
<dbReference type="AlphaFoldDB" id="A0A0A6PMB1"/>
<dbReference type="EMBL" id="JSZA02000094">
    <property type="protein sequence ID" value="KHD11758.1"/>
    <property type="molecule type" value="Genomic_DNA"/>
</dbReference>
<dbReference type="Pfam" id="PF08780">
    <property type="entry name" value="NTase_sub_bind"/>
    <property type="match status" value="1"/>
</dbReference>
<sequence length="111" mass="12851">MTINVDYLNLCIQTLEGAFVQLQQIEPGEIAYNIYRAACVKEFEINIFRHAAKHALIDIDTCERWFEYRNNRNNTAHDYGEPFAESTLKLLPSFITDAKALTKIIETNNHD</sequence>
<dbReference type="InterPro" id="IPR010235">
    <property type="entry name" value="HepT"/>
</dbReference>
<evidence type="ECO:0008006" key="3">
    <source>
        <dbReference type="Google" id="ProtNLM"/>
    </source>
</evidence>